<gene>
    <name evidence="1" type="ORF">NDU88_006143</name>
</gene>
<comment type="caution">
    <text evidence="1">The sequence shown here is derived from an EMBL/GenBank/DDBJ whole genome shotgun (WGS) entry which is preliminary data.</text>
</comment>
<dbReference type="AlphaFoldDB" id="A0AAV7X2T9"/>
<reference evidence="1" key="1">
    <citation type="journal article" date="2022" name="bioRxiv">
        <title>Sequencing and chromosome-scale assembly of the giantPleurodeles waltlgenome.</title>
        <authorList>
            <person name="Brown T."/>
            <person name="Elewa A."/>
            <person name="Iarovenko S."/>
            <person name="Subramanian E."/>
            <person name="Araus A.J."/>
            <person name="Petzold A."/>
            <person name="Susuki M."/>
            <person name="Suzuki K.-i.T."/>
            <person name="Hayashi T."/>
            <person name="Toyoda A."/>
            <person name="Oliveira C."/>
            <person name="Osipova E."/>
            <person name="Leigh N.D."/>
            <person name="Simon A."/>
            <person name="Yun M.H."/>
        </authorList>
    </citation>
    <scope>NUCLEOTIDE SEQUENCE</scope>
    <source>
        <strain evidence="1">20211129_DDA</strain>
        <tissue evidence="1">Liver</tissue>
    </source>
</reference>
<organism evidence="1 2">
    <name type="scientific">Pleurodeles waltl</name>
    <name type="common">Iberian ribbed newt</name>
    <dbReference type="NCBI Taxonomy" id="8319"/>
    <lineage>
        <taxon>Eukaryota</taxon>
        <taxon>Metazoa</taxon>
        <taxon>Chordata</taxon>
        <taxon>Craniata</taxon>
        <taxon>Vertebrata</taxon>
        <taxon>Euteleostomi</taxon>
        <taxon>Amphibia</taxon>
        <taxon>Batrachia</taxon>
        <taxon>Caudata</taxon>
        <taxon>Salamandroidea</taxon>
        <taxon>Salamandridae</taxon>
        <taxon>Pleurodelinae</taxon>
        <taxon>Pleurodeles</taxon>
    </lineage>
</organism>
<keyword evidence="2" id="KW-1185">Reference proteome</keyword>
<evidence type="ECO:0000313" key="1">
    <source>
        <dbReference type="EMBL" id="KAJ1218565.1"/>
    </source>
</evidence>
<accession>A0AAV7X2T9</accession>
<name>A0AAV7X2T9_PLEWA</name>
<sequence length="112" mass="12459">MAGIVSASALPEQNLYQELNNEQFRDGGIGDGEVPGMSGGNGCYVWEDGIELDYDEEDLEEREIVEDKMQKHTWWTTLHELPHGHKEANQRGSLGVLQQPLPEVAAPWAVAK</sequence>
<dbReference type="Proteomes" id="UP001066276">
    <property type="component" value="Chromosome 1_1"/>
</dbReference>
<dbReference type="EMBL" id="JANPWB010000001">
    <property type="protein sequence ID" value="KAJ1218565.1"/>
    <property type="molecule type" value="Genomic_DNA"/>
</dbReference>
<protein>
    <submittedName>
        <fullName evidence="1">Uncharacterized protein</fullName>
    </submittedName>
</protein>
<proteinExistence type="predicted"/>
<evidence type="ECO:0000313" key="2">
    <source>
        <dbReference type="Proteomes" id="UP001066276"/>
    </source>
</evidence>